<accession>A2ELS4</accession>
<organism evidence="1 2">
    <name type="scientific">Trichomonas vaginalis (strain ATCC PRA-98 / G3)</name>
    <dbReference type="NCBI Taxonomy" id="412133"/>
    <lineage>
        <taxon>Eukaryota</taxon>
        <taxon>Metamonada</taxon>
        <taxon>Parabasalia</taxon>
        <taxon>Trichomonadida</taxon>
        <taxon>Trichomonadidae</taxon>
        <taxon>Trichomonas</taxon>
    </lineage>
</organism>
<proteinExistence type="predicted"/>
<evidence type="ECO:0000313" key="2">
    <source>
        <dbReference type="Proteomes" id="UP000001542"/>
    </source>
</evidence>
<gene>
    <name evidence="1" type="ORF">TVAG_151590</name>
</gene>
<dbReference type="AlphaFoldDB" id="A2ELS4"/>
<dbReference type="EMBL" id="DS113425">
    <property type="protein sequence ID" value="EAY06352.1"/>
    <property type="molecule type" value="Genomic_DNA"/>
</dbReference>
<evidence type="ECO:0000313" key="1">
    <source>
        <dbReference type="EMBL" id="EAY06352.1"/>
    </source>
</evidence>
<reference evidence="1" key="2">
    <citation type="journal article" date="2007" name="Science">
        <title>Draft genome sequence of the sexually transmitted pathogen Trichomonas vaginalis.</title>
        <authorList>
            <person name="Carlton J.M."/>
            <person name="Hirt R.P."/>
            <person name="Silva J.C."/>
            <person name="Delcher A.L."/>
            <person name="Schatz M."/>
            <person name="Zhao Q."/>
            <person name="Wortman J.R."/>
            <person name="Bidwell S.L."/>
            <person name="Alsmark U.C.M."/>
            <person name="Besteiro S."/>
            <person name="Sicheritz-Ponten T."/>
            <person name="Noel C.J."/>
            <person name="Dacks J.B."/>
            <person name="Foster P.G."/>
            <person name="Simillion C."/>
            <person name="Van de Peer Y."/>
            <person name="Miranda-Saavedra D."/>
            <person name="Barton G.J."/>
            <person name="Westrop G.D."/>
            <person name="Mueller S."/>
            <person name="Dessi D."/>
            <person name="Fiori P.L."/>
            <person name="Ren Q."/>
            <person name="Paulsen I."/>
            <person name="Zhang H."/>
            <person name="Bastida-Corcuera F.D."/>
            <person name="Simoes-Barbosa A."/>
            <person name="Brown M.T."/>
            <person name="Hayes R.D."/>
            <person name="Mukherjee M."/>
            <person name="Okumura C.Y."/>
            <person name="Schneider R."/>
            <person name="Smith A.J."/>
            <person name="Vanacova S."/>
            <person name="Villalvazo M."/>
            <person name="Haas B.J."/>
            <person name="Pertea M."/>
            <person name="Feldblyum T.V."/>
            <person name="Utterback T.R."/>
            <person name="Shu C.L."/>
            <person name="Osoegawa K."/>
            <person name="de Jong P.J."/>
            <person name="Hrdy I."/>
            <person name="Horvathova L."/>
            <person name="Zubacova Z."/>
            <person name="Dolezal P."/>
            <person name="Malik S.B."/>
            <person name="Logsdon J.M. Jr."/>
            <person name="Henze K."/>
            <person name="Gupta A."/>
            <person name="Wang C.C."/>
            <person name="Dunne R.L."/>
            <person name="Upcroft J.A."/>
            <person name="Upcroft P."/>
            <person name="White O."/>
            <person name="Salzberg S.L."/>
            <person name="Tang P."/>
            <person name="Chiu C.-H."/>
            <person name="Lee Y.-S."/>
            <person name="Embley T.M."/>
            <person name="Coombs G.H."/>
            <person name="Mottram J.C."/>
            <person name="Tachezy J."/>
            <person name="Fraser-Liggett C.M."/>
            <person name="Johnson P.J."/>
        </authorList>
    </citation>
    <scope>NUCLEOTIDE SEQUENCE [LARGE SCALE GENOMIC DNA]</scope>
    <source>
        <strain evidence="1">G3</strain>
    </source>
</reference>
<name>A2ELS4_TRIV3</name>
<dbReference type="KEGG" id="tva:4764227"/>
<dbReference type="Proteomes" id="UP000001542">
    <property type="component" value="Unassembled WGS sequence"/>
</dbReference>
<dbReference type="InParanoid" id="A2ELS4"/>
<keyword evidence="2" id="KW-1185">Reference proteome</keyword>
<dbReference type="VEuPathDB" id="TrichDB:TVAG_151590"/>
<dbReference type="RefSeq" id="XP_001318575.1">
    <property type="nucleotide sequence ID" value="XM_001318540.1"/>
</dbReference>
<protein>
    <submittedName>
        <fullName evidence="1">Uncharacterized protein</fullName>
    </submittedName>
</protein>
<sequence>MTENPPFHPVLIVYHHKPFEKGKELEEEAHKNSENILFIYPQKSDPEITEQLLSVFISLDTYSNLSLNSNHIDFLSLHEQKIAIEYYARPDNSYTVFILCLSSSYEDIAVKNATKQLMRGVFFILGPEGICNSQLISNVFVAEGERMINLVIPKDGNSMNISFPSLHTAEKHPSMLPTGLTELYMMNTDPRIWGISCFVDEQLLISMSPPSIVKLFQFSSPISPQDKVYLTKADREIILNEQNFKGNIPENDVIVANLMRFDKRSVTFFVLASEISEDLLLKVSDTINNKTIPHITSMQPKRSNYPNSLLMYDRDMMVVHSGQLSADSEQSAAFLHSMFIDEKRPAIDGLVGNFDEIVIGFNTHGLENYTTIPNDNECTFEELYSTAIHQSPQLSRYLSNIKQ</sequence>
<reference evidence="1" key="1">
    <citation type="submission" date="2006-10" db="EMBL/GenBank/DDBJ databases">
        <authorList>
            <person name="Amadeo P."/>
            <person name="Zhao Q."/>
            <person name="Wortman J."/>
            <person name="Fraser-Liggett C."/>
            <person name="Carlton J."/>
        </authorList>
    </citation>
    <scope>NUCLEOTIDE SEQUENCE</scope>
    <source>
        <strain evidence="1">G3</strain>
    </source>
</reference>
<dbReference type="VEuPathDB" id="TrichDB:TVAGG3_0401200"/>